<feature type="transmembrane region" description="Helical" evidence="1">
    <location>
        <begin position="6"/>
        <end position="27"/>
    </location>
</feature>
<dbReference type="Proteomes" id="UP000011866">
    <property type="component" value="Chromosome"/>
</dbReference>
<organism evidence="2 3">
    <name type="scientific">Thalassolituus oleivorans MIL-1</name>
    <dbReference type="NCBI Taxonomy" id="1298593"/>
    <lineage>
        <taxon>Bacteria</taxon>
        <taxon>Pseudomonadati</taxon>
        <taxon>Pseudomonadota</taxon>
        <taxon>Gammaproteobacteria</taxon>
        <taxon>Oceanospirillales</taxon>
        <taxon>Oceanospirillaceae</taxon>
        <taxon>Thalassolituus</taxon>
    </lineage>
</organism>
<name>M5E552_9GAMM</name>
<dbReference type="RefSeq" id="WP_015487303.1">
    <property type="nucleotide sequence ID" value="NC_020888.1"/>
</dbReference>
<reference evidence="2 3" key="1">
    <citation type="journal article" date="2013" name="Genome Announc.">
        <title>Genome Sequence of Thalassolituus oleivorans MIL-1 (DSM 14913T).</title>
        <authorList>
            <person name="Golyshin P.N."/>
            <person name="Werner J."/>
            <person name="Chernikova T.N."/>
            <person name="Tran H."/>
            <person name="Ferrer M."/>
            <person name="Yakimov M.M."/>
            <person name="Teeling H."/>
            <person name="Golyshina O.V."/>
        </authorList>
    </citation>
    <scope>NUCLEOTIDE SEQUENCE [LARGE SCALE GENOMIC DNA]</scope>
    <source>
        <strain evidence="2 3">MIL-1</strain>
    </source>
</reference>
<accession>M5E552</accession>
<gene>
    <name evidence="2" type="ORF">TOL_2180</name>
</gene>
<dbReference type="AlphaFoldDB" id="M5E552"/>
<feature type="transmembrane region" description="Helical" evidence="1">
    <location>
        <begin position="39"/>
        <end position="59"/>
    </location>
</feature>
<dbReference type="GeneID" id="79176995"/>
<dbReference type="KEGG" id="tol:TOL_2180"/>
<dbReference type="HOGENOM" id="CLU_2262481_0_0_6"/>
<evidence type="ECO:0000313" key="2">
    <source>
        <dbReference type="EMBL" id="CCU72585.1"/>
    </source>
</evidence>
<sequence>MNEYDATTIAVSFLITWSIGLLPPALIRYAIIRRPISKWVAIAVCAVFWFANIIIFTALGSQSKTHAALYLIAFVSYWILRKEPKSVTSGEENADNSVQHETK</sequence>
<keyword evidence="1" id="KW-0472">Membrane</keyword>
<dbReference type="EMBL" id="HF680312">
    <property type="protein sequence ID" value="CCU72585.1"/>
    <property type="molecule type" value="Genomic_DNA"/>
</dbReference>
<keyword evidence="1" id="KW-1133">Transmembrane helix</keyword>
<keyword evidence="1" id="KW-0812">Transmembrane</keyword>
<feature type="transmembrane region" description="Helical" evidence="1">
    <location>
        <begin position="65"/>
        <end position="80"/>
    </location>
</feature>
<evidence type="ECO:0000256" key="1">
    <source>
        <dbReference type="SAM" id="Phobius"/>
    </source>
</evidence>
<protein>
    <submittedName>
        <fullName evidence="2">Uncharacterized protein</fullName>
    </submittedName>
</protein>
<keyword evidence="3" id="KW-1185">Reference proteome</keyword>
<evidence type="ECO:0000313" key="3">
    <source>
        <dbReference type="Proteomes" id="UP000011866"/>
    </source>
</evidence>
<proteinExistence type="predicted"/>